<comment type="caution">
    <text evidence="2">The sequence shown here is derived from an EMBL/GenBank/DDBJ whole genome shotgun (WGS) entry which is preliminary data.</text>
</comment>
<evidence type="ECO:0000313" key="2">
    <source>
        <dbReference type="EMBL" id="MBT0963061.1"/>
    </source>
</evidence>
<dbReference type="AlphaFoldDB" id="A0A944DDI5"/>
<sequence>MIDAVLGTLFEAVGEAVLWLASRAAGRLFDLEAADARRVGEWAVLATVVVMLFLLTVLAP</sequence>
<gene>
    <name evidence="2" type="ORF">I8J34_17910</name>
</gene>
<proteinExistence type="predicted"/>
<dbReference type="EMBL" id="JAEKFT010000024">
    <property type="protein sequence ID" value="MBT0963061.1"/>
    <property type="molecule type" value="Genomic_DNA"/>
</dbReference>
<accession>A0A944DDI5</accession>
<dbReference type="RefSeq" id="WP_214363000.1">
    <property type="nucleotide sequence ID" value="NZ_JAEKFT010000024.1"/>
</dbReference>
<dbReference type="Proteomes" id="UP000694660">
    <property type="component" value="Unassembled WGS sequence"/>
</dbReference>
<feature type="transmembrane region" description="Helical" evidence="1">
    <location>
        <begin position="42"/>
        <end position="59"/>
    </location>
</feature>
<evidence type="ECO:0000256" key="1">
    <source>
        <dbReference type="SAM" id="Phobius"/>
    </source>
</evidence>
<keyword evidence="1" id="KW-0472">Membrane</keyword>
<protein>
    <submittedName>
        <fullName evidence="2">Uncharacterized protein</fullName>
    </submittedName>
</protein>
<keyword evidence="1" id="KW-0812">Transmembrane</keyword>
<keyword evidence="1" id="KW-1133">Transmembrane helix</keyword>
<keyword evidence="3" id="KW-1185">Reference proteome</keyword>
<organism evidence="2 3">
    <name type="scientific">Denitromonas iodatirespirans</name>
    <dbReference type="NCBI Taxonomy" id="2795389"/>
    <lineage>
        <taxon>Bacteria</taxon>
        <taxon>Pseudomonadati</taxon>
        <taxon>Pseudomonadota</taxon>
        <taxon>Betaproteobacteria</taxon>
        <taxon>Rhodocyclales</taxon>
        <taxon>Zoogloeaceae</taxon>
        <taxon>Denitromonas</taxon>
    </lineage>
</organism>
<reference evidence="3" key="1">
    <citation type="journal article" date="2022" name="ISME J.">
        <title>Genetic and phylogenetic analysis of dissimilatory iodate-reducing bacteria identifies potential niches across the world's oceans.</title>
        <authorList>
            <person name="Reyes-Umana V."/>
            <person name="Henning Z."/>
            <person name="Lee K."/>
            <person name="Barnum T.P."/>
            <person name="Coates J.D."/>
        </authorList>
    </citation>
    <scope>NUCLEOTIDE SEQUENCE [LARGE SCALE GENOMIC DNA]</scope>
    <source>
        <strain evidence="3">IR12</strain>
    </source>
</reference>
<evidence type="ECO:0000313" key="3">
    <source>
        <dbReference type="Proteomes" id="UP000694660"/>
    </source>
</evidence>
<name>A0A944DDI5_DENI1</name>